<dbReference type="Pfam" id="PF02852">
    <property type="entry name" value="Pyr_redox_dim"/>
    <property type="match status" value="1"/>
</dbReference>
<dbReference type="GO" id="GO:0004362">
    <property type="term" value="F:glutathione-disulfide reductase (NADPH) activity"/>
    <property type="evidence" value="ECO:0007669"/>
    <property type="project" value="UniProtKB-EC"/>
</dbReference>
<dbReference type="AlphaFoldDB" id="A0A9P7ALM3"/>
<evidence type="ECO:0000259" key="19">
    <source>
        <dbReference type="Pfam" id="PF07992"/>
    </source>
</evidence>
<dbReference type="PRINTS" id="PR00368">
    <property type="entry name" value="FADPNR"/>
</dbReference>
<dbReference type="NCBIfam" id="TIGR01421">
    <property type="entry name" value="gluta_reduc_1"/>
    <property type="match status" value="1"/>
</dbReference>
<dbReference type="PIRSF" id="PIRSF000350">
    <property type="entry name" value="Mercury_reductase_MerA"/>
    <property type="match status" value="1"/>
</dbReference>
<name>A0A9P7ALM3_9AGAM</name>
<evidence type="ECO:0000259" key="18">
    <source>
        <dbReference type="Pfam" id="PF02852"/>
    </source>
</evidence>
<reference evidence="20" key="1">
    <citation type="journal article" date="2020" name="New Phytol.">
        <title>Comparative genomics reveals dynamic genome evolution in host specialist ectomycorrhizal fungi.</title>
        <authorList>
            <person name="Lofgren L.A."/>
            <person name="Nguyen N.H."/>
            <person name="Vilgalys R."/>
            <person name="Ruytinx J."/>
            <person name="Liao H.L."/>
            <person name="Branco S."/>
            <person name="Kuo A."/>
            <person name="LaButti K."/>
            <person name="Lipzen A."/>
            <person name="Andreopoulos W."/>
            <person name="Pangilinan J."/>
            <person name="Riley R."/>
            <person name="Hundley H."/>
            <person name="Na H."/>
            <person name="Barry K."/>
            <person name="Grigoriev I.V."/>
            <person name="Stajich J.E."/>
            <person name="Kennedy P.G."/>
        </authorList>
    </citation>
    <scope>NUCLEOTIDE SEQUENCE</scope>
    <source>
        <strain evidence="20">S12</strain>
    </source>
</reference>
<dbReference type="InterPro" id="IPR023753">
    <property type="entry name" value="FAD/NAD-binding_dom"/>
</dbReference>
<evidence type="ECO:0000256" key="3">
    <source>
        <dbReference type="ARBA" id="ARBA00012607"/>
    </source>
</evidence>
<evidence type="ECO:0000256" key="7">
    <source>
        <dbReference type="ARBA" id="ARBA00022827"/>
    </source>
</evidence>
<dbReference type="Proteomes" id="UP000719766">
    <property type="component" value="Unassembled WGS sequence"/>
</dbReference>
<dbReference type="GO" id="GO:0045454">
    <property type="term" value="P:cell redox homeostasis"/>
    <property type="evidence" value="ECO:0007669"/>
    <property type="project" value="InterPro"/>
</dbReference>
<dbReference type="GO" id="GO:0006749">
    <property type="term" value="P:glutathione metabolic process"/>
    <property type="evidence" value="ECO:0007669"/>
    <property type="project" value="InterPro"/>
</dbReference>
<evidence type="ECO:0000256" key="11">
    <source>
        <dbReference type="ARBA" id="ARBA00023284"/>
    </source>
</evidence>
<organism evidence="20 21">
    <name type="scientific">Suillus plorans</name>
    <dbReference type="NCBI Taxonomy" id="116603"/>
    <lineage>
        <taxon>Eukaryota</taxon>
        <taxon>Fungi</taxon>
        <taxon>Dikarya</taxon>
        <taxon>Basidiomycota</taxon>
        <taxon>Agaricomycotina</taxon>
        <taxon>Agaricomycetes</taxon>
        <taxon>Agaricomycetidae</taxon>
        <taxon>Boletales</taxon>
        <taxon>Suillineae</taxon>
        <taxon>Suillaceae</taxon>
        <taxon>Suillus</taxon>
    </lineage>
</organism>
<keyword evidence="14" id="KW-0547">Nucleotide-binding</keyword>
<dbReference type="SUPFAM" id="SSF51905">
    <property type="entry name" value="FAD/NAD(P)-binding domain"/>
    <property type="match status" value="1"/>
</dbReference>
<comment type="catalytic activity">
    <reaction evidence="17">
        <text>2 glutathione + NADP(+) = glutathione disulfide + NADPH + H(+)</text>
        <dbReference type="Rhea" id="RHEA:11740"/>
        <dbReference type="ChEBI" id="CHEBI:15378"/>
        <dbReference type="ChEBI" id="CHEBI:57783"/>
        <dbReference type="ChEBI" id="CHEBI:57925"/>
        <dbReference type="ChEBI" id="CHEBI:58297"/>
        <dbReference type="ChEBI" id="CHEBI:58349"/>
        <dbReference type="EC" id="1.8.1.7"/>
    </reaction>
</comment>
<dbReference type="Pfam" id="PF07992">
    <property type="entry name" value="Pyr_redox_2"/>
    <property type="match status" value="1"/>
</dbReference>
<evidence type="ECO:0000256" key="6">
    <source>
        <dbReference type="ARBA" id="ARBA00022630"/>
    </source>
</evidence>
<comment type="caution">
    <text evidence="20">The sequence shown here is derived from an EMBL/GenBank/DDBJ whole genome shotgun (WGS) entry which is preliminary data.</text>
</comment>
<evidence type="ECO:0000256" key="8">
    <source>
        <dbReference type="ARBA" id="ARBA00022857"/>
    </source>
</evidence>
<evidence type="ECO:0000256" key="2">
    <source>
        <dbReference type="ARBA" id="ARBA00007532"/>
    </source>
</evidence>
<feature type="active site" description="Proton acceptor" evidence="13">
    <location>
        <position position="466"/>
    </location>
</feature>
<dbReference type="NCBIfam" id="NF004776">
    <property type="entry name" value="PRK06116.1"/>
    <property type="match status" value="1"/>
</dbReference>
<dbReference type="InterPro" id="IPR001100">
    <property type="entry name" value="Pyr_nuc-diS_OxRdtase"/>
</dbReference>
<comment type="subcellular location">
    <subcellularLocation>
        <location evidence="1 17">Cytoplasm</location>
    </subcellularLocation>
</comment>
<keyword evidence="11 16" id="KW-0676">Redox-active center</keyword>
<gene>
    <name evidence="20" type="ORF">HD556DRAFT_1273440</name>
</gene>
<dbReference type="PANTHER" id="PTHR42737:SF2">
    <property type="entry name" value="GLUTATHIONE REDUCTASE"/>
    <property type="match status" value="1"/>
</dbReference>
<keyword evidence="10" id="KW-1015">Disulfide bond</keyword>
<dbReference type="PROSITE" id="PS00076">
    <property type="entry name" value="PYRIDINE_REDOX_1"/>
    <property type="match status" value="1"/>
</dbReference>
<feature type="binding site" evidence="14">
    <location>
        <begin position="191"/>
        <end position="198"/>
    </location>
    <ligand>
        <name>NAD(+)</name>
        <dbReference type="ChEBI" id="CHEBI:57540"/>
    </ligand>
</feature>
<dbReference type="InterPro" id="IPR004099">
    <property type="entry name" value="Pyr_nucl-diS_OxRdtase_dimer"/>
</dbReference>
<sequence length="506" mass="55639">MAPLNKLQERYDYICIGGGSGGVASSRRAASYGKKVALIESSPHLGGTCVNVGCVPKKIMWHAADLADRLRHASKGYHFENVPPPQFNWASFKPQRDAYIRRLNGIYEKNLEKEKVDYYGGAARLVSPNEVQITPSDGSEPYIIAGDYITVATGGRPTIPSDDQIPGASLGIDSDGFFDLEDQPKRVAVVGAGYIAVELAGVLHTLGSETHVLIRRERVLRTFDPILQDTLTPWMEHTGIKIHKNTSVIKVEGQKGGELTVHLNDGTQLKVDCVLWAIGRHANTEGVGLEELGIQLDKKGDVVVDEFQKALFVEGKPQLQNIFAIGDVQGKALLTPVAIAAGRRLSNRLFGPEKFKNDKLLYEDIPTVVFSHPTIGTVGLTEPEARQKYGSAVKIYKSSFRSLYFSQIEEEHKEPTVYKLIVVGEEERVVGVHIIGQGSDEVMQGFAVAVKMGARKQDLDDTVAIHPTSAEGEWAPSFDRFDMLTDVRRTGHPSLSQARWWDSAII</sequence>
<keyword evidence="5 17" id="KW-0963">Cytoplasm</keyword>
<dbReference type="GO" id="GO:0005829">
    <property type="term" value="C:cytosol"/>
    <property type="evidence" value="ECO:0007669"/>
    <property type="project" value="TreeGrafter"/>
</dbReference>
<keyword evidence="7 14" id="KW-0274">FAD</keyword>
<dbReference type="FunFam" id="3.50.50.60:FF:000141">
    <property type="entry name" value="Glutathione reductase"/>
    <property type="match status" value="1"/>
</dbReference>
<feature type="domain" description="FAD/NAD(P)-binding" evidence="19">
    <location>
        <begin position="11"/>
        <end position="342"/>
    </location>
</feature>
<evidence type="ECO:0000313" key="20">
    <source>
        <dbReference type="EMBL" id="KAG1790904.1"/>
    </source>
</evidence>
<dbReference type="InterPro" id="IPR036188">
    <property type="entry name" value="FAD/NAD-bd_sf"/>
</dbReference>
<evidence type="ECO:0000256" key="5">
    <source>
        <dbReference type="ARBA" id="ARBA00022490"/>
    </source>
</evidence>
<evidence type="ECO:0000256" key="14">
    <source>
        <dbReference type="PIRSR" id="PIRSR000350-3"/>
    </source>
</evidence>
<evidence type="ECO:0000313" key="21">
    <source>
        <dbReference type="Proteomes" id="UP000719766"/>
    </source>
</evidence>
<dbReference type="GO" id="GO:0005739">
    <property type="term" value="C:mitochondrion"/>
    <property type="evidence" value="ECO:0007669"/>
    <property type="project" value="TreeGrafter"/>
</dbReference>
<evidence type="ECO:0000256" key="12">
    <source>
        <dbReference type="ARBA" id="ARBA00056905"/>
    </source>
</evidence>
<dbReference type="InterPro" id="IPR046952">
    <property type="entry name" value="GSHR/TRXR-like"/>
</dbReference>
<feature type="domain" description="Pyridine nucleotide-disulphide oxidoreductase dimerisation" evidence="18">
    <location>
        <begin position="365"/>
        <end position="471"/>
    </location>
</feature>
<dbReference type="EC" id="1.8.1.7" evidence="3 17"/>
<evidence type="ECO:0000256" key="15">
    <source>
        <dbReference type="PIRSR" id="PIRSR000350-4"/>
    </source>
</evidence>
<keyword evidence="21" id="KW-1185">Reference proteome</keyword>
<evidence type="ECO:0000256" key="4">
    <source>
        <dbReference type="ARBA" id="ARBA00017111"/>
    </source>
</evidence>
<dbReference type="InterPro" id="IPR012999">
    <property type="entry name" value="Pyr_OxRdtase_I_AS"/>
</dbReference>
<dbReference type="Gene3D" id="3.30.390.30">
    <property type="match status" value="1"/>
</dbReference>
<comment type="cofactor">
    <cofactor evidence="14">
        <name>FAD</name>
        <dbReference type="ChEBI" id="CHEBI:57692"/>
    </cofactor>
    <text evidence="14">Binds 1 FAD per subunit.</text>
</comment>
<feature type="disulfide bond" description="Redox-active" evidence="15">
    <location>
        <begin position="49"/>
        <end position="54"/>
    </location>
</feature>
<dbReference type="GO" id="GO:0050660">
    <property type="term" value="F:flavin adenine dinucleotide binding"/>
    <property type="evidence" value="ECO:0007669"/>
    <property type="project" value="InterPro"/>
</dbReference>
<dbReference type="PRINTS" id="PR00411">
    <property type="entry name" value="PNDRDTASEI"/>
</dbReference>
<evidence type="ECO:0000256" key="1">
    <source>
        <dbReference type="ARBA" id="ARBA00004496"/>
    </source>
</evidence>
<dbReference type="GeneID" id="64592967"/>
<keyword evidence="9 16" id="KW-0560">Oxidoreductase</keyword>
<evidence type="ECO:0000256" key="16">
    <source>
        <dbReference type="RuleBase" id="RU003691"/>
    </source>
</evidence>
<proteinExistence type="inferred from homology"/>
<dbReference type="PANTHER" id="PTHR42737">
    <property type="entry name" value="GLUTATHIONE REDUCTASE"/>
    <property type="match status" value="1"/>
</dbReference>
<evidence type="ECO:0000256" key="10">
    <source>
        <dbReference type="ARBA" id="ARBA00023157"/>
    </source>
</evidence>
<evidence type="ECO:0000256" key="9">
    <source>
        <dbReference type="ARBA" id="ARBA00023002"/>
    </source>
</evidence>
<feature type="binding site" evidence="14">
    <location>
        <position position="279"/>
    </location>
    <ligand>
        <name>NAD(+)</name>
        <dbReference type="ChEBI" id="CHEBI:57540"/>
    </ligand>
</feature>
<dbReference type="GO" id="GO:0050661">
    <property type="term" value="F:NADP binding"/>
    <property type="evidence" value="ECO:0007669"/>
    <property type="project" value="InterPro"/>
</dbReference>
<keyword evidence="8 17" id="KW-0521">NADP</keyword>
<feature type="binding site" evidence="14">
    <location>
        <position position="327"/>
    </location>
    <ligand>
        <name>FAD</name>
        <dbReference type="ChEBI" id="CHEBI:57692"/>
    </ligand>
</feature>
<dbReference type="GO" id="GO:0034599">
    <property type="term" value="P:cellular response to oxidative stress"/>
    <property type="evidence" value="ECO:0007669"/>
    <property type="project" value="TreeGrafter"/>
</dbReference>
<dbReference type="InterPro" id="IPR016156">
    <property type="entry name" value="FAD/NAD-linked_Rdtase_dimer_sf"/>
</dbReference>
<evidence type="ECO:0000256" key="13">
    <source>
        <dbReference type="PIRSR" id="PIRSR000350-2"/>
    </source>
</evidence>
<evidence type="ECO:0000256" key="17">
    <source>
        <dbReference type="RuleBase" id="RU365016"/>
    </source>
</evidence>
<comment type="similarity">
    <text evidence="2 16">Belongs to the class-I pyridine nucleotide-disulfide oxidoreductase family.</text>
</comment>
<keyword evidence="6 16" id="KW-0285">Flavoprotein</keyword>
<dbReference type="OrthoDB" id="5956163at2759"/>
<dbReference type="RefSeq" id="XP_041157832.1">
    <property type="nucleotide sequence ID" value="XM_041299203.1"/>
</dbReference>
<accession>A0A9P7ALM3</accession>
<comment type="function">
    <text evidence="12 17">Catalyzes the reduction of glutathione disulfide (GSSG) to reduced glutathione (GSH). Constitutes the major mechanism to maintain a high GSH:GSSG ratio in the cytosol.</text>
</comment>
<dbReference type="Gene3D" id="3.50.50.60">
    <property type="entry name" value="FAD/NAD(P)-binding domain"/>
    <property type="match status" value="2"/>
</dbReference>
<dbReference type="EMBL" id="JABBWE010000046">
    <property type="protein sequence ID" value="KAG1790904.1"/>
    <property type="molecule type" value="Genomic_DNA"/>
</dbReference>
<protein>
    <recommendedName>
        <fullName evidence="4 17">Glutathione reductase</fullName>
        <ecNumber evidence="3 17">1.8.1.7</ecNumber>
    </recommendedName>
</protein>
<keyword evidence="14" id="KW-0520">NAD</keyword>
<dbReference type="InterPro" id="IPR006322">
    <property type="entry name" value="Glutathione_Rdtase_euk/bac"/>
</dbReference>
<dbReference type="SUPFAM" id="SSF55424">
    <property type="entry name" value="FAD/NAD-linked reductases, dimerisation (C-terminal) domain"/>
    <property type="match status" value="1"/>
</dbReference>
<feature type="binding site" evidence="14">
    <location>
        <position position="58"/>
    </location>
    <ligand>
        <name>FAD</name>
        <dbReference type="ChEBI" id="CHEBI:57692"/>
    </ligand>
</feature>